<feature type="non-terminal residue" evidence="2">
    <location>
        <position position="110"/>
    </location>
</feature>
<evidence type="ECO:0000313" key="2">
    <source>
        <dbReference type="EMBL" id="CAF88470.1"/>
    </source>
</evidence>
<feature type="non-terminal residue" evidence="2">
    <location>
        <position position="1"/>
    </location>
</feature>
<feature type="compositionally biased region" description="Polar residues" evidence="1">
    <location>
        <begin position="1"/>
        <end position="20"/>
    </location>
</feature>
<organism evidence="2">
    <name type="scientific">Tetraodon nigroviridis</name>
    <name type="common">Spotted green pufferfish</name>
    <name type="synonym">Chelonodon nigroviridis</name>
    <dbReference type="NCBI Taxonomy" id="99883"/>
    <lineage>
        <taxon>Eukaryota</taxon>
        <taxon>Metazoa</taxon>
        <taxon>Chordata</taxon>
        <taxon>Craniata</taxon>
        <taxon>Vertebrata</taxon>
        <taxon>Euteleostomi</taxon>
        <taxon>Actinopterygii</taxon>
        <taxon>Neopterygii</taxon>
        <taxon>Teleostei</taxon>
        <taxon>Neoteleostei</taxon>
        <taxon>Acanthomorphata</taxon>
        <taxon>Eupercaria</taxon>
        <taxon>Tetraodontiformes</taxon>
        <taxon>Tetradontoidea</taxon>
        <taxon>Tetraodontidae</taxon>
        <taxon>Tetraodon</taxon>
    </lineage>
</organism>
<protein>
    <submittedName>
        <fullName evidence="2">(spotted green pufferfish) hypothetical protein</fullName>
    </submittedName>
</protein>
<gene>
    <name evidence="2" type="ORF">GSTENG00001815001</name>
</gene>
<dbReference type="OrthoDB" id="409374at2759"/>
<dbReference type="KEGG" id="tng:GSTEN00001815G001"/>
<reference evidence="2" key="1">
    <citation type="journal article" date="2004" name="Nature">
        <title>Genome duplication in the teleost fish Tetraodon nigroviridis reveals the early vertebrate proto-karyotype.</title>
        <authorList>
            <person name="Jaillon O."/>
            <person name="Aury J.-M."/>
            <person name="Brunet F."/>
            <person name="Petit J.-L."/>
            <person name="Stange-Thomann N."/>
            <person name="Mauceli E."/>
            <person name="Bouneau L."/>
            <person name="Fischer C."/>
            <person name="Ozouf-Costaz C."/>
            <person name="Bernot A."/>
            <person name="Nicaud S."/>
            <person name="Jaffe D."/>
            <person name="Fisher S."/>
            <person name="Lutfalla G."/>
            <person name="Dossat C."/>
            <person name="Segurens B."/>
            <person name="Dasilva C."/>
            <person name="Salanoubat M."/>
            <person name="Levy M."/>
            <person name="Boudet N."/>
            <person name="Castellano S."/>
            <person name="Anthouard V."/>
            <person name="Jubin C."/>
            <person name="Castelli V."/>
            <person name="Katinka M."/>
            <person name="Vacherie B."/>
            <person name="Biemont C."/>
            <person name="Skalli Z."/>
            <person name="Cattolico L."/>
            <person name="Poulain J."/>
            <person name="De Berardinis V."/>
            <person name="Cruaud C."/>
            <person name="Duprat S."/>
            <person name="Brottier P."/>
            <person name="Coutanceau J.-P."/>
            <person name="Gouzy J."/>
            <person name="Parra G."/>
            <person name="Lardier G."/>
            <person name="Chapple C."/>
            <person name="McKernan K.J."/>
            <person name="McEwan P."/>
            <person name="Bosak S."/>
            <person name="Kellis M."/>
            <person name="Volff J.-N."/>
            <person name="Guigo R."/>
            <person name="Zody M.C."/>
            <person name="Mesirov J."/>
            <person name="Lindblad-Toh K."/>
            <person name="Birren B."/>
            <person name="Nusbaum C."/>
            <person name="Kahn D."/>
            <person name="Robinson-Rechavi M."/>
            <person name="Laudet V."/>
            <person name="Schachter V."/>
            <person name="Quetier F."/>
            <person name="Saurin W."/>
            <person name="Scarpelli C."/>
            <person name="Wincker P."/>
            <person name="Lander E.S."/>
            <person name="Weissenbach J."/>
            <person name="Roest Crollius H."/>
        </authorList>
    </citation>
    <scope>NUCLEOTIDE SEQUENCE [LARGE SCALE GENOMIC DNA]</scope>
</reference>
<evidence type="ECO:0000256" key="1">
    <source>
        <dbReference type="SAM" id="MobiDB-lite"/>
    </source>
</evidence>
<proteinExistence type="predicted"/>
<sequence>DYTKGSLSSTCSLNSENPYATINDPPALCKHSESSYVEMKSPARHEQLPTAAAPGRNVYDVEPTVSVVQGVVAAAIPGLPGYVQNPYDFPRNSHIPCHYDVLPVRASPSH</sequence>
<feature type="region of interest" description="Disordered" evidence="1">
    <location>
        <begin position="1"/>
        <end position="25"/>
    </location>
</feature>
<accession>Q4TF62</accession>
<dbReference type="AlphaFoldDB" id="Q4TF62"/>
<comment type="caution">
    <text evidence="2">The sequence shown here is derived from an EMBL/GenBank/DDBJ whole genome shotgun (WGS) entry which is preliminary data.</text>
</comment>
<dbReference type="EMBL" id="CAAE01004827">
    <property type="protein sequence ID" value="CAF88470.1"/>
    <property type="molecule type" value="Genomic_DNA"/>
</dbReference>
<name>Q4TF62_TETNG</name>
<reference evidence="2" key="2">
    <citation type="submission" date="2004-02" db="EMBL/GenBank/DDBJ databases">
        <authorList>
            <consortium name="Genoscope"/>
            <consortium name="Whitehead Institute Centre for Genome Research"/>
        </authorList>
    </citation>
    <scope>NUCLEOTIDE SEQUENCE</scope>
</reference>